<keyword evidence="5 9" id="KW-0798">TonB box</keyword>
<keyword evidence="6 8" id="KW-0472">Membrane</keyword>
<dbReference type="Pfam" id="PF00593">
    <property type="entry name" value="TonB_dep_Rec_b-barrel"/>
    <property type="match status" value="1"/>
</dbReference>
<dbReference type="Pfam" id="PF13715">
    <property type="entry name" value="CarbopepD_reg_2"/>
    <property type="match status" value="1"/>
</dbReference>
<comment type="subcellular location">
    <subcellularLocation>
        <location evidence="1 8">Cell outer membrane</location>
        <topology evidence="1 8">Multi-pass membrane protein</topology>
    </subcellularLocation>
</comment>
<dbReference type="Gene3D" id="2.170.130.10">
    <property type="entry name" value="TonB-dependent receptor, plug domain"/>
    <property type="match status" value="1"/>
</dbReference>
<feature type="chain" id="PRO_5030648248" evidence="11">
    <location>
        <begin position="24"/>
        <end position="1160"/>
    </location>
</feature>
<dbReference type="AlphaFoldDB" id="A0A7Y0AF97"/>
<dbReference type="RefSeq" id="WP_169531905.1">
    <property type="nucleotide sequence ID" value="NZ_JABBGH010000002.1"/>
</dbReference>
<dbReference type="PROSITE" id="PS52016">
    <property type="entry name" value="TONB_DEPENDENT_REC_3"/>
    <property type="match status" value="1"/>
</dbReference>
<dbReference type="Gene3D" id="2.40.170.20">
    <property type="entry name" value="TonB-dependent receptor, beta-barrel domain"/>
    <property type="match status" value="1"/>
</dbReference>
<dbReference type="InterPro" id="IPR023997">
    <property type="entry name" value="TonB-dep_OMP_SusC/RagA_CS"/>
</dbReference>
<dbReference type="InterPro" id="IPR000531">
    <property type="entry name" value="Beta-barrel_TonB"/>
</dbReference>
<name>A0A7Y0AF97_9BACT</name>
<dbReference type="NCBIfam" id="TIGR04057">
    <property type="entry name" value="SusC_RagA_signa"/>
    <property type="match status" value="1"/>
</dbReference>
<evidence type="ECO:0000313" key="15">
    <source>
        <dbReference type="Proteomes" id="UP000559626"/>
    </source>
</evidence>
<evidence type="ECO:0000259" key="13">
    <source>
        <dbReference type="Pfam" id="PF07715"/>
    </source>
</evidence>
<feature type="signal peptide" evidence="11">
    <location>
        <begin position="1"/>
        <end position="23"/>
    </location>
</feature>
<keyword evidence="11" id="KW-0732">Signal</keyword>
<evidence type="ECO:0000256" key="2">
    <source>
        <dbReference type="ARBA" id="ARBA00022448"/>
    </source>
</evidence>
<dbReference type="GO" id="GO:0009279">
    <property type="term" value="C:cell outer membrane"/>
    <property type="evidence" value="ECO:0007669"/>
    <property type="project" value="UniProtKB-SubCell"/>
</dbReference>
<dbReference type="Gene3D" id="2.60.40.1120">
    <property type="entry name" value="Carboxypeptidase-like, regulatory domain"/>
    <property type="match status" value="1"/>
</dbReference>
<evidence type="ECO:0000259" key="12">
    <source>
        <dbReference type="Pfam" id="PF00593"/>
    </source>
</evidence>
<evidence type="ECO:0000256" key="7">
    <source>
        <dbReference type="ARBA" id="ARBA00023237"/>
    </source>
</evidence>
<dbReference type="SUPFAM" id="SSF56935">
    <property type="entry name" value="Porins"/>
    <property type="match status" value="1"/>
</dbReference>
<feature type="region of interest" description="Disordered" evidence="10">
    <location>
        <begin position="132"/>
        <end position="152"/>
    </location>
</feature>
<feature type="domain" description="TonB-dependent receptor-like beta-barrel" evidence="12">
    <location>
        <begin position="589"/>
        <end position="1112"/>
    </location>
</feature>
<dbReference type="SUPFAM" id="SSF49464">
    <property type="entry name" value="Carboxypeptidase regulatory domain-like"/>
    <property type="match status" value="1"/>
</dbReference>
<dbReference type="InterPro" id="IPR036942">
    <property type="entry name" value="Beta-barrel_TonB_sf"/>
</dbReference>
<dbReference type="EMBL" id="JABBGH010000002">
    <property type="protein sequence ID" value="NML66247.1"/>
    <property type="molecule type" value="Genomic_DNA"/>
</dbReference>
<accession>A0A7Y0AF97</accession>
<organism evidence="14 15">
    <name type="scientific">Hymenobacter polaris</name>
    <dbReference type="NCBI Taxonomy" id="2682546"/>
    <lineage>
        <taxon>Bacteria</taxon>
        <taxon>Pseudomonadati</taxon>
        <taxon>Bacteroidota</taxon>
        <taxon>Cytophagia</taxon>
        <taxon>Cytophagales</taxon>
        <taxon>Hymenobacteraceae</taxon>
        <taxon>Hymenobacter</taxon>
    </lineage>
</organism>
<protein>
    <submittedName>
        <fullName evidence="14">TonB-dependent receptor</fullName>
    </submittedName>
</protein>
<evidence type="ECO:0000256" key="9">
    <source>
        <dbReference type="RuleBase" id="RU003357"/>
    </source>
</evidence>
<sequence length="1160" mass="123932">MVISTRWFALLPALLAAARPAQAQAPVLAMARAEQQAGPVPTAPPTARGTSLESILQHMKAEHHAFFLYRSEVVKDKYVNLEARKFSTWEQELTYVVAMCGLQVEKTQHNVYLISVPKNARSALPMPAGAATATASLGPASPEKTPDAATAPAAVTVKGQVIDQKGEPIPGVTVVVKGTTNGTTTDVGGNYTLSLPDATATLVFSSISYVTQEIALGGRTQLNVTLRGDTKSLDEVLVTGYTVQRKSDLTGAVAQVKASDINALPVTNVAQILQGKAAGVAITAATGAPGDPIAVRIRGVGTINDNDPLYIIDGVPTKDGINQIAPADIESVNILKDAASAAIYGARASNGVVVVTTKRGKSGKARLSLNAYTGVQTAANLIKMANTAQYVNAYNLAAANDGRDPIPAAVIPTLPDVNWLKEVLKPAAQNSLQLDVSGGNENSQYIVSGSYLNQKGLIQNSSYERYNLRTAISSNLSKYVKIGTNANLSYAKTRQVGSSGDGYGAGNPGASIVRYALFRTPATPVYNDQGQFVDLPKINGANAAAFFGDGINPVALADAADRNFYTYGIIGDAYLEVTPFNHFRIRSDYGITFNITDYKQFFKTFGIDRSFNSPPQLAQSNAKQFNYNWTNTATYDLVLGKHTVNFLVGSEALHFDQQAISASRTGYADQSTTFQYLDSGTGVQLNGGGESHSALLSGFGRVSYDFDGGRYLASANFRRDASSQLSPGQRAQSFYSGSVGWNIAQEEFMRNVNLLNQLKLRASVGQLGNSAIGNYPYASLINNGGYYPLGGVSTQSLTITTTGNPNIRWETSTQTDVGLDVGLLKGALQLNVDYFIKNTSNMLQFLPQPPSGGQVGSPAANAGSVRNQGLEVELNYRNTIGSNWSYSIGGNLATLHNEVTSLAGAPPIVGGRIDNNYYATLTQVGQPIGSFYLLQTDGIFQNAQQVFTSAYQGPGIQPGDVKFKDISGPDGVPDGVINGYDRTFVGSPIPKITYGVTGSLRFKNLDLSVFFQGVHGNKLYNQVNTDIEGFYRAFNLTERAATHYWTGEGSTNEFPRLSWTGATNNKQPSTRFLEDGSYLRLKNLQVGYTFGDKLLAPLRVSSVRLYASVQNLLTFTRYTGLDPEQGVNNNSLGDGVRAVGIDFGNYPSARTFTVGINAGF</sequence>
<evidence type="ECO:0000313" key="14">
    <source>
        <dbReference type="EMBL" id="NML66247.1"/>
    </source>
</evidence>
<proteinExistence type="inferred from homology"/>
<dbReference type="InterPro" id="IPR039426">
    <property type="entry name" value="TonB-dep_rcpt-like"/>
</dbReference>
<keyword evidence="3 8" id="KW-1134">Transmembrane beta strand</keyword>
<comment type="caution">
    <text evidence="14">The sequence shown here is derived from an EMBL/GenBank/DDBJ whole genome shotgun (WGS) entry which is preliminary data.</text>
</comment>
<comment type="similarity">
    <text evidence="8 9">Belongs to the TonB-dependent receptor family.</text>
</comment>
<dbReference type="InterPro" id="IPR023996">
    <property type="entry name" value="TonB-dep_OMP_SusC/RagA"/>
</dbReference>
<dbReference type="Proteomes" id="UP000559626">
    <property type="component" value="Unassembled WGS sequence"/>
</dbReference>
<keyword evidence="4 8" id="KW-0812">Transmembrane</keyword>
<evidence type="ECO:0000256" key="3">
    <source>
        <dbReference type="ARBA" id="ARBA00022452"/>
    </source>
</evidence>
<dbReference type="InterPro" id="IPR037066">
    <property type="entry name" value="Plug_dom_sf"/>
</dbReference>
<evidence type="ECO:0000256" key="11">
    <source>
        <dbReference type="SAM" id="SignalP"/>
    </source>
</evidence>
<dbReference type="InterPro" id="IPR008969">
    <property type="entry name" value="CarboxyPept-like_regulatory"/>
</dbReference>
<keyword evidence="14" id="KW-0675">Receptor</keyword>
<keyword evidence="7 8" id="KW-0998">Cell outer membrane</keyword>
<evidence type="ECO:0000256" key="5">
    <source>
        <dbReference type="ARBA" id="ARBA00023077"/>
    </source>
</evidence>
<dbReference type="NCBIfam" id="TIGR04056">
    <property type="entry name" value="OMP_RagA_SusC"/>
    <property type="match status" value="1"/>
</dbReference>
<dbReference type="Pfam" id="PF07715">
    <property type="entry name" value="Plug"/>
    <property type="match status" value="1"/>
</dbReference>
<evidence type="ECO:0000256" key="4">
    <source>
        <dbReference type="ARBA" id="ARBA00022692"/>
    </source>
</evidence>
<evidence type="ECO:0000256" key="8">
    <source>
        <dbReference type="PROSITE-ProRule" id="PRU01360"/>
    </source>
</evidence>
<dbReference type="InterPro" id="IPR012910">
    <property type="entry name" value="Plug_dom"/>
</dbReference>
<keyword evidence="2 8" id="KW-0813">Transport</keyword>
<evidence type="ECO:0000256" key="6">
    <source>
        <dbReference type="ARBA" id="ARBA00023136"/>
    </source>
</evidence>
<keyword evidence="15" id="KW-1185">Reference proteome</keyword>
<evidence type="ECO:0000256" key="10">
    <source>
        <dbReference type="SAM" id="MobiDB-lite"/>
    </source>
</evidence>
<reference evidence="14 15" key="1">
    <citation type="submission" date="2020-04" db="EMBL/GenBank/DDBJ databases">
        <title>Hymenobacter polaris sp. nov., isolated from Arctic soil.</title>
        <authorList>
            <person name="Dahal R.H."/>
        </authorList>
    </citation>
    <scope>NUCLEOTIDE SEQUENCE [LARGE SCALE GENOMIC DNA]</scope>
    <source>
        <strain evidence="14 15">RP-2-7</strain>
    </source>
</reference>
<feature type="domain" description="TonB-dependent receptor plug" evidence="13">
    <location>
        <begin position="246"/>
        <end position="352"/>
    </location>
</feature>
<evidence type="ECO:0000256" key="1">
    <source>
        <dbReference type="ARBA" id="ARBA00004571"/>
    </source>
</evidence>
<gene>
    <name evidence="14" type="ORF">HHL22_13625</name>
</gene>